<proteinExistence type="predicted"/>
<keyword evidence="1" id="KW-0378">Hydrolase</keyword>
<protein>
    <submittedName>
        <fullName evidence="1">Endoribonuclease toxin MazF</fullName>
        <ecNumber evidence="1">3.1.27.-</ecNumber>
    </submittedName>
</protein>
<dbReference type="EC" id="3.1.27.-" evidence="1"/>
<dbReference type="PANTHER" id="PTHR33988">
    <property type="entry name" value="ENDORIBONUCLEASE MAZF-RELATED"/>
    <property type="match status" value="1"/>
</dbReference>
<dbReference type="Pfam" id="PF02452">
    <property type="entry name" value="PemK_toxin"/>
    <property type="match status" value="1"/>
</dbReference>
<keyword evidence="1" id="KW-0614">Plasmid</keyword>
<dbReference type="SUPFAM" id="SSF50118">
    <property type="entry name" value="Cell growth inhibitor/plasmid maintenance toxic component"/>
    <property type="match status" value="1"/>
</dbReference>
<name>A0ABY3ZP95_9RHOB</name>
<dbReference type="NCBIfam" id="NF007386">
    <property type="entry name" value="PRK09907.1"/>
    <property type="match status" value="1"/>
</dbReference>
<dbReference type="GO" id="GO:0016787">
    <property type="term" value="F:hydrolase activity"/>
    <property type="evidence" value="ECO:0007669"/>
    <property type="project" value="UniProtKB-KW"/>
</dbReference>
<dbReference type="InterPro" id="IPR003477">
    <property type="entry name" value="PemK-like"/>
</dbReference>
<gene>
    <name evidence="1" type="primary">mazF</name>
    <name evidence="1" type="ORF">DSM109990_03362</name>
</gene>
<organism evidence="1 2">
    <name type="scientific">Sulfitobacter dubius</name>
    <dbReference type="NCBI Taxonomy" id="218673"/>
    <lineage>
        <taxon>Bacteria</taxon>
        <taxon>Pseudomonadati</taxon>
        <taxon>Pseudomonadota</taxon>
        <taxon>Alphaproteobacteria</taxon>
        <taxon>Rhodobacterales</taxon>
        <taxon>Roseobacteraceae</taxon>
        <taxon>Sulfitobacter</taxon>
    </lineage>
</organism>
<reference evidence="2" key="1">
    <citation type="journal article" date="2022" name="Microorganisms">
        <title>Beyond the ABCs#Discovery of Three New Plasmid Types in Rhodobacterales (RepQ, RepY, RepW).</title>
        <authorList>
            <person name="Freese H.M."/>
            <person name="Ringel V."/>
            <person name="Overmann J."/>
            <person name="Petersen J."/>
        </authorList>
    </citation>
    <scope>NUCLEOTIDE SEQUENCE [LARGE SCALE GENOMIC DNA]</scope>
    <source>
        <strain evidence="2">DSM 109990</strain>
        <plasmid evidence="2">pDSM109990_a</plasmid>
    </source>
</reference>
<evidence type="ECO:0000313" key="1">
    <source>
        <dbReference type="EMBL" id="UOA16480.1"/>
    </source>
</evidence>
<geneLocation type="plasmid" evidence="1 2">
    <name>pDSM109990_a</name>
</geneLocation>
<dbReference type="PANTHER" id="PTHR33988:SF3">
    <property type="entry name" value="ENDORIBONUCLEASE TOXIN CHPB-RELATED"/>
    <property type="match status" value="1"/>
</dbReference>
<accession>A0ABY3ZP95</accession>
<dbReference type="Gene3D" id="2.30.30.110">
    <property type="match status" value="1"/>
</dbReference>
<dbReference type="Proteomes" id="UP000831019">
    <property type="component" value="Plasmid pDSM109990_a"/>
</dbReference>
<evidence type="ECO:0000313" key="2">
    <source>
        <dbReference type="Proteomes" id="UP000831019"/>
    </source>
</evidence>
<keyword evidence="2" id="KW-1185">Reference proteome</keyword>
<sequence length="126" mass="14005">MLMHQSRLVNHWVKKPSDMAYIPEAGDIVWLQFNPQAGHEQVGHRPALVLSPAKYNKIGLMLCCPMTTKVKGYPFEVVIEGSPISAALADQVKSLDWKVRRAKRKGQVTISELAEVRAKSVALIKG</sequence>
<dbReference type="InterPro" id="IPR011067">
    <property type="entry name" value="Plasmid_toxin/cell-grow_inhib"/>
</dbReference>
<dbReference type="EMBL" id="CP085145">
    <property type="protein sequence ID" value="UOA16480.1"/>
    <property type="molecule type" value="Genomic_DNA"/>
</dbReference>